<accession>A0A438G305</accession>
<dbReference type="OrthoDB" id="654134at2759"/>
<evidence type="ECO:0000313" key="3">
    <source>
        <dbReference type="Proteomes" id="UP000288805"/>
    </source>
</evidence>
<sequence length="147" mass="16241">MSRNVGSTLPKILNRLLVKENSVEAELMKKIEECEEAVMDGESRFCATSLESLIDFNTSKLGRNVNVLMNEVKTGSQEFEFGVGTKKVADKSVVCHKMNYPYVVFYYHTLTKTRTYMIPLVGADGSKSKAMAACHSDTSCGLPSAQN</sequence>
<protein>
    <submittedName>
        <fullName evidence="2">BURP domain protein RD22</fullName>
    </submittedName>
</protein>
<name>A0A438G305_VITVI</name>
<dbReference type="AlphaFoldDB" id="A0A438G305"/>
<proteinExistence type="predicted"/>
<dbReference type="Pfam" id="PF03181">
    <property type="entry name" value="BURP"/>
    <property type="match status" value="1"/>
</dbReference>
<comment type="caution">
    <text evidence="2">The sequence shown here is derived from an EMBL/GenBank/DDBJ whole genome shotgun (WGS) entry which is preliminary data.</text>
</comment>
<dbReference type="PANTHER" id="PTHR31236">
    <property type="entry name" value="BURP DOMAIN PROTEIN USPL1-LIKE"/>
    <property type="match status" value="1"/>
</dbReference>
<dbReference type="Proteomes" id="UP000288805">
    <property type="component" value="Unassembled WGS sequence"/>
</dbReference>
<evidence type="ECO:0000313" key="2">
    <source>
        <dbReference type="EMBL" id="RVW66581.1"/>
    </source>
</evidence>
<organism evidence="2 3">
    <name type="scientific">Vitis vinifera</name>
    <name type="common">Grape</name>
    <dbReference type="NCBI Taxonomy" id="29760"/>
    <lineage>
        <taxon>Eukaryota</taxon>
        <taxon>Viridiplantae</taxon>
        <taxon>Streptophyta</taxon>
        <taxon>Embryophyta</taxon>
        <taxon>Tracheophyta</taxon>
        <taxon>Spermatophyta</taxon>
        <taxon>Magnoliopsida</taxon>
        <taxon>eudicotyledons</taxon>
        <taxon>Gunneridae</taxon>
        <taxon>Pentapetalae</taxon>
        <taxon>rosids</taxon>
        <taxon>Vitales</taxon>
        <taxon>Vitaceae</taxon>
        <taxon>Viteae</taxon>
        <taxon>Vitis</taxon>
    </lineage>
</organism>
<reference evidence="2 3" key="1">
    <citation type="journal article" date="2018" name="PLoS Genet.">
        <title>Population sequencing reveals clonal diversity and ancestral inbreeding in the grapevine cultivar Chardonnay.</title>
        <authorList>
            <person name="Roach M.J."/>
            <person name="Johnson D.L."/>
            <person name="Bohlmann J."/>
            <person name="van Vuuren H.J."/>
            <person name="Jones S.J."/>
            <person name="Pretorius I.S."/>
            <person name="Schmidt S.A."/>
            <person name="Borneman A.R."/>
        </authorList>
    </citation>
    <scope>NUCLEOTIDE SEQUENCE [LARGE SCALE GENOMIC DNA]</scope>
    <source>
        <strain evidence="3">cv. Chardonnay</strain>
        <tissue evidence="2">Leaf</tissue>
    </source>
</reference>
<feature type="domain" description="BURP" evidence="1">
    <location>
        <begin position="1"/>
        <end position="147"/>
    </location>
</feature>
<gene>
    <name evidence="2" type="primary">RD22_28</name>
    <name evidence="2" type="ORF">CK203_065602</name>
</gene>
<dbReference type="SMART" id="SM01045">
    <property type="entry name" value="BURP"/>
    <property type="match status" value="1"/>
</dbReference>
<dbReference type="PROSITE" id="PS51277">
    <property type="entry name" value="BURP"/>
    <property type="match status" value="1"/>
</dbReference>
<dbReference type="InterPro" id="IPR044816">
    <property type="entry name" value="BURP"/>
</dbReference>
<dbReference type="PANTHER" id="PTHR31236:SF2">
    <property type="entry name" value="BURP DOMAIN PROTEIN RD22"/>
    <property type="match status" value="1"/>
</dbReference>
<evidence type="ECO:0000259" key="1">
    <source>
        <dbReference type="PROSITE" id="PS51277"/>
    </source>
</evidence>
<dbReference type="EMBL" id="QGNW01000643">
    <property type="protein sequence ID" value="RVW66581.1"/>
    <property type="molecule type" value="Genomic_DNA"/>
</dbReference>
<dbReference type="InterPro" id="IPR004873">
    <property type="entry name" value="BURP_dom"/>
</dbReference>